<evidence type="ECO:0000313" key="2">
    <source>
        <dbReference type="EMBL" id="KNZ52793.1"/>
    </source>
</evidence>
<dbReference type="VEuPathDB" id="FungiDB:VP01_3447g1"/>
<gene>
    <name evidence="2" type="ORF">VP01_3447g1</name>
</gene>
<keyword evidence="1" id="KW-1133">Transmembrane helix</keyword>
<organism evidence="2 3">
    <name type="scientific">Puccinia sorghi</name>
    <dbReference type="NCBI Taxonomy" id="27349"/>
    <lineage>
        <taxon>Eukaryota</taxon>
        <taxon>Fungi</taxon>
        <taxon>Dikarya</taxon>
        <taxon>Basidiomycota</taxon>
        <taxon>Pucciniomycotina</taxon>
        <taxon>Pucciniomycetes</taxon>
        <taxon>Pucciniales</taxon>
        <taxon>Pucciniaceae</taxon>
        <taxon>Puccinia</taxon>
    </lineage>
</organism>
<protein>
    <submittedName>
        <fullName evidence="2">Uncharacterized protein</fullName>
    </submittedName>
</protein>
<comment type="caution">
    <text evidence="2">The sequence shown here is derived from an EMBL/GenBank/DDBJ whole genome shotgun (WGS) entry which is preliminary data.</text>
</comment>
<accession>A0A0L6UW91</accession>
<sequence length="322" mass="38440">MLATSWESFDQILGVVFPRPLKSMTGSIKYVLTGMPKMQEIIHEMLCDEFFKFQDQIRRQSRKKTVSCWGTSRKYSSLKPINSMQIKHLNNDLKVSISMFPKQWRMMDLLKEEVGSQENAFHPMYHKRIKKLEEYKEEALECEALLIKKLFEFFQCSSQFYRRQRAKGLCQKHGPLSNTSCKELKDPFNMVEVRLFIFIIYMRFDTNFFLSLNYRTIQRPFLSHFLRLKNTFPAQHHLLLLSKPWTAERFLSIHKLKRFSRILLISPKKNSKKNFVFIFYLSSFTFFTLQNQTFNIYILFINLLLFILFASSINQNAKVQCS</sequence>
<dbReference type="EMBL" id="LAVV01008443">
    <property type="protein sequence ID" value="KNZ52793.1"/>
    <property type="molecule type" value="Genomic_DNA"/>
</dbReference>
<dbReference type="AlphaFoldDB" id="A0A0L6UW91"/>
<reference evidence="2 3" key="1">
    <citation type="submission" date="2015-08" db="EMBL/GenBank/DDBJ databases">
        <title>Next Generation Sequencing and Analysis of the Genome of Puccinia sorghi L Schw, the Causal Agent of Maize Common Rust.</title>
        <authorList>
            <person name="Rochi L."/>
            <person name="Burguener G."/>
            <person name="Darino M."/>
            <person name="Turjanski A."/>
            <person name="Kreff E."/>
            <person name="Dieguez M.J."/>
            <person name="Sacco F."/>
        </authorList>
    </citation>
    <scope>NUCLEOTIDE SEQUENCE [LARGE SCALE GENOMIC DNA]</scope>
    <source>
        <strain evidence="2 3">RO10H11247</strain>
    </source>
</reference>
<dbReference type="Proteomes" id="UP000037035">
    <property type="component" value="Unassembled WGS sequence"/>
</dbReference>
<feature type="transmembrane region" description="Helical" evidence="1">
    <location>
        <begin position="296"/>
        <end position="313"/>
    </location>
</feature>
<evidence type="ECO:0000256" key="1">
    <source>
        <dbReference type="SAM" id="Phobius"/>
    </source>
</evidence>
<keyword evidence="1" id="KW-0812">Transmembrane</keyword>
<proteinExistence type="predicted"/>
<evidence type="ECO:0000313" key="3">
    <source>
        <dbReference type="Proteomes" id="UP000037035"/>
    </source>
</evidence>
<keyword evidence="3" id="KW-1185">Reference proteome</keyword>
<keyword evidence="1" id="KW-0472">Membrane</keyword>
<name>A0A0L6UW91_9BASI</name>